<comment type="caution">
    <text evidence="2">The sequence shown here is derived from an EMBL/GenBank/DDBJ whole genome shotgun (WGS) entry which is preliminary data.</text>
</comment>
<feature type="compositionally biased region" description="Basic and acidic residues" evidence="1">
    <location>
        <begin position="180"/>
        <end position="203"/>
    </location>
</feature>
<reference evidence="2 3" key="1">
    <citation type="journal article" date="2017" name="Mycologia">
        <title>Bifiguratus adelaidae, gen. et sp. nov., a new member of Mucoromycotina in endophytic and soil-dwelling habitats.</title>
        <authorList>
            <person name="Torres-Cruz T.J."/>
            <person name="Billingsley Tobias T.L."/>
            <person name="Almatruk M."/>
            <person name="Hesse C."/>
            <person name="Kuske C.R."/>
            <person name="Desiro A."/>
            <person name="Benucci G.M."/>
            <person name="Bonito G."/>
            <person name="Stajich J.E."/>
            <person name="Dunlap C."/>
            <person name="Arnold A.E."/>
            <person name="Porras-Alfaro A."/>
        </authorList>
    </citation>
    <scope>NUCLEOTIDE SEQUENCE [LARGE SCALE GENOMIC DNA]</scope>
    <source>
        <strain evidence="2 3">AZ0501</strain>
    </source>
</reference>
<keyword evidence="3" id="KW-1185">Reference proteome</keyword>
<dbReference type="OrthoDB" id="2104739at2759"/>
<gene>
    <name evidence="2" type="ORF">BZG36_05505</name>
</gene>
<protein>
    <submittedName>
        <fullName evidence="2">Uncharacterized protein</fullName>
    </submittedName>
</protein>
<dbReference type="Proteomes" id="UP000242875">
    <property type="component" value="Unassembled WGS sequence"/>
</dbReference>
<evidence type="ECO:0000313" key="3">
    <source>
        <dbReference type="Proteomes" id="UP000242875"/>
    </source>
</evidence>
<name>A0A261XTJ7_9FUNG</name>
<organism evidence="2 3">
    <name type="scientific">Bifiguratus adelaidae</name>
    <dbReference type="NCBI Taxonomy" id="1938954"/>
    <lineage>
        <taxon>Eukaryota</taxon>
        <taxon>Fungi</taxon>
        <taxon>Fungi incertae sedis</taxon>
        <taxon>Mucoromycota</taxon>
        <taxon>Mucoromycotina</taxon>
        <taxon>Endogonomycetes</taxon>
        <taxon>Endogonales</taxon>
        <taxon>Endogonales incertae sedis</taxon>
        <taxon>Bifiguratus</taxon>
    </lineage>
</organism>
<sequence length="264" mass="30080">MALHRRRHQSSLEVVLDFSQPFSLTPAESHKARNLFNHLTEHYEPEQTTNKRYKPVTLIRTTYERVIAKDAFLNYFFLNIHEKLSSGKDIGSTPDPSRTLSFFHDLSSWDSTQKDEVALAINEFADYMIDNFFVPLRASSVKTPQSTPASLSAMHVSTPTGMTQRVSALRHSCLIRDHHRGEAKKRYEEEGDNCKDDDGKPLEDESSDQFQYLEVAHILPHSLTSIPTEDSDLSDSKKNVLQILNMFDPVIFTGERPTISPTNP</sequence>
<dbReference type="AlphaFoldDB" id="A0A261XTJ7"/>
<evidence type="ECO:0000313" key="2">
    <source>
        <dbReference type="EMBL" id="OZJ01564.1"/>
    </source>
</evidence>
<proteinExistence type="predicted"/>
<accession>A0A261XTJ7</accession>
<dbReference type="EMBL" id="MVBO01000302">
    <property type="protein sequence ID" value="OZJ01564.1"/>
    <property type="molecule type" value="Genomic_DNA"/>
</dbReference>
<feature type="region of interest" description="Disordered" evidence="1">
    <location>
        <begin position="180"/>
        <end position="205"/>
    </location>
</feature>
<evidence type="ECO:0000256" key="1">
    <source>
        <dbReference type="SAM" id="MobiDB-lite"/>
    </source>
</evidence>